<name>A2FAC9_TRIV3</name>
<dbReference type="EMBL" id="DS113686">
    <property type="protein sequence ID" value="EAX98146.1"/>
    <property type="molecule type" value="Genomic_DNA"/>
</dbReference>
<dbReference type="VEuPathDB" id="TrichDB:TVAGG3_0916790"/>
<proteinExistence type="predicted"/>
<reference evidence="1" key="1">
    <citation type="submission" date="2006-10" db="EMBL/GenBank/DDBJ databases">
        <authorList>
            <person name="Amadeo P."/>
            <person name="Zhao Q."/>
            <person name="Wortman J."/>
            <person name="Fraser-Liggett C."/>
            <person name="Carlton J."/>
        </authorList>
    </citation>
    <scope>NUCLEOTIDE SEQUENCE</scope>
    <source>
        <strain evidence="1">G3</strain>
    </source>
</reference>
<reference evidence="1" key="2">
    <citation type="journal article" date="2007" name="Science">
        <title>Draft genome sequence of the sexually transmitted pathogen Trichomonas vaginalis.</title>
        <authorList>
            <person name="Carlton J.M."/>
            <person name="Hirt R.P."/>
            <person name="Silva J.C."/>
            <person name="Delcher A.L."/>
            <person name="Schatz M."/>
            <person name="Zhao Q."/>
            <person name="Wortman J.R."/>
            <person name="Bidwell S.L."/>
            <person name="Alsmark U.C.M."/>
            <person name="Besteiro S."/>
            <person name="Sicheritz-Ponten T."/>
            <person name="Noel C.J."/>
            <person name="Dacks J.B."/>
            <person name="Foster P.G."/>
            <person name="Simillion C."/>
            <person name="Van de Peer Y."/>
            <person name="Miranda-Saavedra D."/>
            <person name="Barton G.J."/>
            <person name="Westrop G.D."/>
            <person name="Mueller S."/>
            <person name="Dessi D."/>
            <person name="Fiori P.L."/>
            <person name="Ren Q."/>
            <person name="Paulsen I."/>
            <person name="Zhang H."/>
            <person name="Bastida-Corcuera F.D."/>
            <person name="Simoes-Barbosa A."/>
            <person name="Brown M.T."/>
            <person name="Hayes R.D."/>
            <person name="Mukherjee M."/>
            <person name="Okumura C.Y."/>
            <person name="Schneider R."/>
            <person name="Smith A.J."/>
            <person name="Vanacova S."/>
            <person name="Villalvazo M."/>
            <person name="Haas B.J."/>
            <person name="Pertea M."/>
            <person name="Feldblyum T.V."/>
            <person name="Utterback T.R."/>
            <person name="Shu C.L."/>
            <person name="Osoegawa K."/>
            <person name="de Jong P.J."/>
            <person name="Hrdy I."/>
            <person name="Horvathova L."/>
            <person name="Zubacova Z."/>
            <person name="Dolezal P."/>
            <person name="Malik S.B."/>
            <person name="Logsdon J.M. Jr."/>
            <person name="Henze K."/>
            <person name="Gupta A."/>
            <person name="Wang C.C."/>
            <person name="Dunne R.L."/>
            <person name="Upcroft J.A."/>
            <person name="Upcroft P."/>
            <person name="White O."/>
            <person name="Salzberg S.L."/>
            <person name="Tang P."/>
            <person name="Chiu C.-H."/>
            <person name="Lee Y.-S."/>
            <person name="Embley T.M."/>
            <person name="Coombs G.H."/>
            <person name="Mottram J.C."/>
            <person name="Tachezy J."/>
            <person name="Fraser-Liggett C.M."/>
            <person name="Johnson P.J."/>
        </authorList>
    </citation>
    <scope>NUCLEOTIDE SEQUENCE [LARGE SCALE GENOMIC DNA]</scope>
    <source>
        <strain evidence="1">G3</strain>
    </source>
</reference>
<dbReference type="VEuPathDB" id="TrichDB:TVAG_332560"/>
<keyword evidence="2" id="KW-1185">Reference proteome</keyword>
<dbReference type="KEGG" id="tva:4755939"/>
<organism evidence="1 2">
    <name type="scientific">Trichomonas vaginalis (strain ATCC PRA-98 / G3)</name>
    <dbReference type="NCBI Taxonomy" id="412133"/>
    <lineage>
        <taxon>Eukaryota</taxon>
        <taxon>Metamonada</taxon>
        <taxon>Parabasalia</taxon>
        <taxon>Trichomonadida</taxon>
        <taxon>Trichomonadidae</taxon>
        <taxon>Trichomonas</taxon>
    </lineage>
</organism>
<dbReference type="InParanoid" id="A2FAC9"/>
<dbReference type="AlphaFoldDB" id="A2FAC9"/>
<evidence type="ECO:0000313" key="1">
    <source>
        <dbReference type="EMBL" id="EAX98146.1"/>
    </source>
</evidence>
<accession>A2FAC9</accession>
<dbReference type="Proteomes" id="UP000001542">
    <property type="component" value="Unassembled WGS sequence"/>
</dbReference>
<sequence>MTDIAKGALSSAAAEALIRAGEWGIHHFFQDAESNDPGPCFPMPPIRIFTPEQIKRMYSKRRQQATASNYPGP</sequence>
<dbReference type="RefSeq" id="XP_001311076.1">
    <property type="nucleotide sequence ID" value="XM_001311075.1"/>
</dbReference>
<evidence type="ECO:0000313" key="2">
    <source>
        <dbReference type="Proteomes" id="UP000001542"/>
    </source>
</evidence>
<gene>
    <name evidence="1" type="ORF">TVAG_332560</name>
</gene>
<protein>
    <submittedName>
        <fullName evidence="1">Uncharacterized protein</fullName>
    </submittedName>
</protein>